<comment type="subcellular location">
    <subcellularLocation>
        <location evidence="2">Membrane</location>
    </subcellularLocation>
</comment>
<dbReference type="AlphaFoldDB" id="A4XMH3"/>
<dbReference type="PANTHER" id="PTHR34220">
    <property type="entry name" value="SENSOR HISTIDINE KINASE YPDA"/>
    <property type="match status" value="1"/>
</dbReference>
<dbReference type="STRING" id="351627.Csac_2533"/>
<keyword evidence="5" id="KW-0808">Transferase</keyword>
<dbReference type="PROSITE" id="PS50885">
    <property type="entry name" value="HAMP"/>
    <property type="match status" value="1"/>
</dbReference>
<dbReference type="HOGENOM" id="CLU_020473_6_1_9"/>
<keyword evidence="4" id="KW-0597">Phosphoprotein</keyword>
<dbReference type="EC" id="2.7.13.3" evidence="3"/>
<keyword evidence="7" id="KW-0902">Two-component regulatory system</keyword>
<organism evidence="11 12">
    <name type="scientific">Caldicellulosiruptor saccharolyticus (strain ATCC 43494 / DSM 8903 / Tp8T 6331)</name>
    <dbReference type="NCBI Taxonomy" id="351627"/>
    <lineage>
        <taxon>Bacteria</taxon>
        <taxon>Bacillati</taxon>
        <taxon>Bacillota</taxon>
        <taxon>Bacillota incertae sedis</taxon>
        <taxon>Caldicellulosiruptorales</taxon>
        <taxon>Caldicellulosiruptoraceae</taxon>
        <taxon>Caldicellulosiruptor</taxon>
    </lineage>
</organism>
<dbReference type="SMART" id="SM00387">
    <property type="entry name" value="HATPase_c"/>
    <property type="match status" value="1"/>
</dbReference>
<reference evidence="11 12" key="1">
    <citation type="journal article" date="2008" name="Appl. Environ. Microbiol.">
        <title>Hydrogenomics of the extremely thermophilic bacterium Caldicellulosiruptor saccharolyticus.</title>
        <authorList>
            <person name="van de Werken H.J."/>
            <person name="Verhaart M.R."/>
            <person name="VanFossen A.L."/>
            <person name="Willquist K."/>
            <person name="Lewis D.L."/>
            <person name="Nichols J.D."/>
            <person name="Goorissen H.P."/>
            <person name="Mongodin E.F."/>
            <person name="Nelson K.E."/>
            <person name="van Niel E.W."/>
            <person name="Stams A.J."/>
            <person name="Ward D.E."/>
            <person name="de Vos W.M."/>
            <person name="van der Oost J."/>
            <person name="Kelly R.M."/>
            <person name="Kengen S.W."/>
        </authorList>
    </citation>
    <scope>NUCLEOTIDE SEQUENCE [LARGE SCALE GENOMIC DNA]</scope>
    <source>
        <strain evidence="12">ATCC 43494 / DSM 8903 / Tp8T 6331</strain>
    </source>
</reference>
<evidence type="ECO:0000313" key="12">
    <source>
        <dbReference type="Proteomes" id="UP000000256"/>
    </source>
</evidence>
<evidence type="ECO:0000256" key="8">
    <source>
        <dbReference type="SAM" id="Phobius"/>
    </source>
</evidence>
<sequence length="617" mass="71555">MKLQNLKLSNLKLKHQLLLLIFISITIVIFIQVIYYIRFQVIIRKYTNVYMQNSINQVEETIYTTLKTIYKSGLTIAYNKYTQLFLIDKPLNQDIDTQEEYYQYRLELSRYLTEMMRYIINSNENIKDIALVDPNERVFTFQSIISLNNYKHAINKLLKKTGHLKRYNWVHNDDILNTNNLKTYYFSLIIPIYSTLEELDNLEPLGTLVILCNTAVINQISQKSLITPNSSFIITDENGKIVSSSDSSLIGEIFNKNILVKLNKHSGIFISQYQGKKSLIQYKNISETNWKLISIIPWNELTSNITQLTFFVFIIGVIMLVLLSLTGYVFILNITRPVSQIINTIKDISVNNNIKQRIQVTTKNEIGLIAYEFNKMLDSIEKMTETILKHQSEIYEVKLAKSRAEFTALKSQINPHFLYNTLDCIRNLAFMYDAPEIVKIATSMANIFRYSIKGKEYVTLHEEIECINDYLKIMNIRFANKFNTQINIPEELFKAKILKMILQPIVENAIYHGLERKLGNGNLIISASAINDILQITIHDDGKGIPEDELSELLAQMEKEILSSYHNKNEETRSTGIINVHKRIKLYYGESYGLKIYSKLNEGTTVTIEIPLILDEQ</sequence>
<feature type="transmembrane region" description="Helical" evidence="8">
    <location>
        <begin position="308"/>
        <end position="331"/>
    </location>
</feature>
<evidence type="ECO:0000256" key="2">
    <source>
        <dbReference type="ARBA" id="ARBA00004370"/>
    </source>
</evidence>
<dbReference type="Pfam" id="PF02518">
    <property type="entry name" value="HATPase_c"/>
    <property type="match status" value="1"/>
</dbReference>
<proteinExistence type="predicted"/>
<keyword evidence="6 11" id="KW-0418">Kinase</keyword>
<keyword evidence="8" id="KW-0812">Transmembrane</keyword>
<name>A4XMH3_CALS8</name>
<feature type="domain" description="HAMP" evidence="10">
    <location>
        <begin position="332"/>
        <end position="385"/>
    </location>
</feature>
<evidence type="ECO:0000256" key="3">
    <source>
        <dbReference type="ARBA" id="ARBA00012438"/>
    </source>
</evidence>
<dbReference type="EMBL" id="CP000679">
    <property type="protein sequence ID" value="ABP68108.1"/>
    <property type="molecule type" value="Genomic_DNA"/>
</dbReference>
<dbReference type="SUPFAM" id="SSF55874">
    <property type="entry name" value="ATPase domain of HSP90 chaperone/DNA topoisomerase II/histidine kinase"/>
    <property type="match status" value="1"/>
</dbReference>
<dbReference type="GO" id="GO:0000155">
    <property type="term" value="F:phosphorelay sensor kinase activity"/>
    <property type="evidence" value="ECO:0007669"/>
    <property type="project" value="InterPro"/>
</dbReference>
<dbReference type="Gene3D" id="3.30.565.10">
    <property type="entry name" value="Histidine kinase-like ATPase, C-terminal domain"/>
    <property type="match status" value="1"/>
</dbReference>
<keyword evidence="8" id="KW-1133">Transmembrane helix</keyword>
<evidence type="ECO:0000256" key="6">
    <source>
        <dbReference type="ARBA" id="ARBA00022777"/>
    </source>
</evidence>
<dbReference type="InterPro" id="IPR003594">
    <property type="entry name" value="HATPase_dom"/>
</dbReference>
<accession>A4XMH3</accession>
<dbReference type="InterPro" id="IPR010559">
    <property type="entry name" value="Sig_transdc_His_kin_internal"/>
</dbReference>
<evidence type="ECO:0000256" key="4">
    <source>
        <dbReference type="ARBA" id="ARBA00022553"/>
    </source>
</evidence>
<dbReference type="eggNOG" id="COG2972">
    <property type="taxonomic scope" value="Bacteria"/>
</dbReference>
<dbReference type="KEGG" id="csc:Csac_2533"/>
<dbReference type="InterPro" id="IPR050640">
    <property type="entry name" value="Bact_2-comp_sensor_kinase"/>
</dbReference>
<dbReference type="RefSeq" id="WP_011918024.1">
    <property type="nucleotide sequence ID" value="NC_009437.1"/>
</dbReference>
<comment type="catalytic activity">
    <reaction evidence="1">
        <text>ATP + protein L-histidine = ADP + protein N-phospho-L-histidine.</text>
        <dbReference type="EC" id="2.7.13.3"/>
    </reaction>
</comment>
<dbReference type="InterPro" id="IPR003660">
    <property type="entry name" value="HAMP_dom"/>
</dbReference>
<dbReference type="Pfam" id="PF00672">
    <property type="entry name" value="HAMP"/>
    <property type="match status" value="1"/>
</dbReference>
<evidence type="ECO:0000256" key="1">
    <source>
        <dbReference type="ARBA" id="ARBA00000085"/>
    </source>
</evidence>
<dbReference type="Gene3D" id="3.30.450.20">
    <property type="entry name" value="PAS domain"/>
    <property type="match status" value="1"/>
</dbReference>
<evidence type="ECO:0000259" key="9">
    <source>
        <dbReference type="PROSITE" id="PS50109"/>
    </source>
</evidence>
<dbReference type="SMART" id="SM00304">
    <property type="entry name" value="HAMP"/>
    <property type="match status" value="1"/>
</dbReference>
<dbReference type="Pfam" id="PF06580">
    <property type="entry name" value="His_kinase"/>
    <property type="match status" value="1"/>
</dbReference>
<dbReference type="PROSITE" id="PS50109">
    <property type="entry name" value="HIS_KIN"/>
    <property type="match status" value="1"/>
</dbReference>
<keyword evidence="8" id="KW-0472">Membrane</keyword>
<dbReference type="SUPFAM" id="SSF158472">
    <property type="entry name" value="HAMP domain-like"/>
    <property type="match status" value="1"/>
</dbReference>
<dbReference type="Proteomes" id="UP000000256">
    <property type="component" value="Chromosome"/>
</dbReference>
<keyword evidence="12" id="KW-1185">Reference proteome</keyword>
<protein>
    <recommendedName>
        <fullName evidence="3">histidine kinase</fullName>
        <ecNumber evidence="3">2.7.13.3</ecNumber>
    </recommendedName>
</protein>
<evidence type="ECO:0000313" key="11">
    <source>
        <dbReference type="EMBL" id="ABP68108.1"/>
    </source>
</evidence>
<feature type="domain" description="Histidine kinase" evidence="9">
    <location>
        <begin position="498"/>
        <end position="614"/>
    </location>
</feature>
<dbReference type="OrthoDB" id="9809348at2"/>
<evidence type="ECO:0000256" key="5">
    <source>
        <dbReference type="ARBA" id="ARBA00022679"/>
    </source>
</evidence>
<dbReference type="PANTHER" id="PTHR34220:SF7">
    <property type="entry name" value="SENSOR HISTIDINE KINASE YPDA"/>
    <property type="match status" value="1"/>
</dbReference>
<dbReference type="GO" id="GO:0016020">
    <property type="term" value="C:membrane"/>
    <property type="evidence" value="ECO:0007669"/>
    <property type="project" value="UniProtKB-SubCell"/>
</dbReference>
<dbReference type="CDD" id="cd06225">
    <property type="entry name" value="HAMP"/>
    <property type="match status" value="1"/>
</dbReference>
<dbReference type="Gene3D" id="6.10.340.10">
    <property type="match status" value="1"/>
</dbReference>
<feature type="transmembrane region" description="Helical" evidence="8">
    <location>
        <begin position="17"/>
        <end position="37"/>
    </location>
</feature>
<evidence type="ECO:0000259" key="10">
    <source>
        <dbReference type="PROSITE" id="PS50885"/>
    </source>
</evidence>
<dbReference type="InterPro" id="IPR005467">
    <property type="entry name" value="His_kinase_dom"/>
</dbReference>
<dbReference type="InterPro" id="IPR036890">
    <property type="entry name" value="HATPase_C_sf"/>
</dbReference>
<evidence type="ECO:0000256" key="7">
    <source>
        <dbReference type="ARBA" id="ARBA00023012"/>
    </source>
</evidence>
<gene>
    <name evidence="11" type="ordered locus">Csac_2533</name>
</gene>